<proteinExistence type="predicted"/>
<feature type="region of interest" description="Disordered" evidence="1">
    <location>
        <begin position="1"/>
        <end position="21"/>
    </location>
</feature>
<dbReference type="Proteomes" id="UP001605036">
    <property type="component" value="Unassembled WGS sequence"/>
</dbReference>
<comment type="caution">
    <text evidence="2">The sequence shown here is derived from an EMBL/GenBank/DDBJ whole genome shotgun (WGS) entry which is preliminary data.</text>
</comment>
<gene>
    <name evidence="2" type="ORF">R1flu_027181</name>
</gene>
<reference evidence="2 3" key="1">
    <citation type="submission" date="2024-09" db="EMBL/GenBank/DDBJ databases">
        <title>Chromosome-scale assembly of Riccia fluitans.</title>
        <authorList>
            <person name="Paukszto L."/>
            <person name="Sawicki J."/>
            <person name="Karawczyk K."/>
            <person name="Piernik-Szablinska J."/>
            <person name="Szczecinska M."/>
            <person name="Mazdziarz M."/>
        </authorList>
    </citation>
    <scope>NUCLEOTIDE SEQUENCE [LARGE SCALE GENOMIC DNA]</scope>
    <source>
        <strain evidence="2">Rf_01</strain>
        <tissue evidence="2">Aerial parts of the thallus</tissue>
    </source>
</reference>
<sequence>MGGKAKGANGETVPRENSSVHGMSAQLSVHHFDANHEGDGSLRKNHEPGVQLSWAGSPRCPLMTVRGAALKSSIKGRERSPCRGSGLTGRARRERTGQITQSHQLVGGGSLPVGSFTLHPLRTVLAQAFVRLCKETFLLPVRRLPEGNSVRGGSRVEKHPGGLSLPARGRPRGQS</sequence>
<evidence type="ECO:0000256" key="1">
    <source>
        <dbReference type="SAM" id="MobiDB-lite"/>
    </source>
</evidence>
<dbReference type="AlphaFoldDB" id="A0ABD1XM50"/>
<accession>A0ABD1XM50</accession>
<feature type="region of interest" description="Disordered" evidence="1">
    <location>
        <begin position="71"/>
        <end position="97"/>
    </location>
</feature>
<protein>
    <submittedName>
        <fullName evidence="2">Uncharacterized protein</fullName>
    </submittedName>
</protein>
<organism evidence="2 3">
    <name type="scientific">Riccia fluitans</name>
    <dbReference type="NCBI Taxonomy" id="41844"/>
    <lineage>
        <taxon>Eukaryota</taxon>
        <taxon>Viridiplantae</taxon>
        <taxon>Streptophyta</taxon>
        <taxon>Embryophyta</taxon>
        <taxon>Marchantiophyta</taxon>
        <taxon>Marchantiopsida</taxon>
        <taxon>Marchantiidae</taxon>
        <taxon>Marchantiales</taxon>
        <taxon>Ricciaceae</taxon>
        <taxon>Riccia</taxon>
    </lineage>
</organism>
<evidence type="ECO:0000313" key="3">
    <source>
        <dbReference type="Proteomes" id="UP001605036"/>
    </source>
</evidence>
<name>A0ABD1XM50_9MARC</name>
<feature type="region of interest" description="Disordered" evidence="1">
    <location>
        <begin position="145"/>
        <end position="175"/>
    </location>
</feature>
<dbReference type="EMBL" id="JBHFFA010000008">
    <property type="protein sequence ID" value="KAL2608608.1"/>
    <property type="molecule type" value="Genomic_DNA"/>
</dbReference>
<evidence type="ECO:0000313" key="2">
    <source>
        <dbReference type="EMBL" id="KAL2608608.1"/>
    </source>
</evidence>
<keyword evidence="3" id="KW-1185">Reference proteome</keyword>